<dbReference type="Proteomes" id="UP000828390">
    <property type="component" value="Unassembled WGS sequence"/>
</dbReference>
<gene>
    <name evidence="1" type="ORF">DPMN_077318</name>
</gene>
<evidence type="ECO:0000313" key="2">
    <source>
        <dbReference type="Proteomes" id="UP000828390"/>
    </source>
</evidence>
<protein>
    <submittedName>
        <fullName evidence="1">Uncharacterized protein</fullName>
    </submittedName>
</protein>
<accession>A0A9D3YP10</accession>
<proteinExistence type="predicted"/>
<name>A0A9D3YP10_DREPO</name>
<evidence type="ECO:0000313" key="1">
    <source>
        <dbReference type="EMBL" id="KAH3702305.1"/>
    </source>
</evidence>
<comment type="caution">
    <text evidence="1">The sequence shown here is derived from an EMBL/GenBank/DDBJ whole genome shotgun (WGS) entry which is preliminary data.</text>
</comment>
<reference evidence="1" key="2">
    <citation type="submission" date="2020-11" db="EMBL/GenBank/DDBJ databases">
        <authorList>
            <person name="McCartney M.A."/>
            <person name="Auch B."/>
            <person name="Kono T."/>
            <person name="Mallez S."/>
            <person name="Becker A."/>
            <person name="Gohl D.M."/>
            <person name="Silverstein K.A.T."/>
            <person name="Koren S."/>
            <person name="Bechman K.B."/>
            <person name="Herman A."/>
            <person name="Abrahante J.E."/>
            <person name="Garbe J."/>
        </authorList>
    </citation>
    <scope>NUCLEOTIDE SEQUENCE</scope>
    <source>
        <strain evidence="1">Duluth1</strain>
        <tissue evidence="1">Whole animal</tissue>
    </source>
</reference>
<keyword evidence="2" id="KW-1185">Reference proteome</keyword>
<reference evidence="1" key="1">
    <citation type="journal article" date="2019" name="bioRxiv">
        <title>The Genome of the Zebra Mussel, Dreissena polymorpha: A Resource for Invasive Species Research.</title>
        <authorList>
            <person name="McCartney M.A."/>
            <person name="Auch B."/>
            <person name="Kono T."/>
            <person name="Mallez S."/>
            <person name="Zhang Y."/>
            <person name="Obille A."/>
            <person name="Becker A."/>
            <person name="Abrahante J.E."/>
            <person name="Garbe J."/>
            <person name="Badalamenti J.P."/>
            <person name="Herman A."/>
            <person name="Mangelson H."/>
            <person name="Liachko I."/>
            <person name="Sullivan S."/>
            <person name="Sone E.D."/>
            <person name="Koren S."/>
            <person name="Silverstein K.A.T."/>
            <person name="Beckman K.B."/>
            <person name="Gohl D.M."/>
        </authorList>
    </citation>
    <scope>NUCLEOTIDE SEQUENCE</scope>
    <source>
        <strain evidence="1">Duluth1</strain>
        <tissue evidence="1">Whole animal</tissue>
    </source>
</reference>
<sequence length="75" mass="8372">MESWIGYVSEKVPYLFQGCAHVQITETYSVAKIGYCQNQCGHAKTFGIKAKNGEDILNPAVSVYLHLTYWAGTKI</sequence>
<dbReference type="AlphaFoldDB" id="A0A9D3YP10"/>
<organism evidence="1 2">
    <name type="scientific">Dreissena polymorpha</name>
    <name type="common">Zebra mussel</name>
    <name type="synonym">Mytilus polymorpha</name>
    <dbReference type="NCBI Taxonomy" id="45954"/>
    <lineage>
        <taxon>Eukaryota</taxon>
        <taxon>Metazoa</taxon>
        <taxon>Spiralia</taxon>
        <taxon>Lophotrochozoa</taxon>
        <taxon>Mollusca</taxon>
        <taxon>Bivalvia</taxon>
        <taxon>Autobranchia</taxon>
        <taxon>Heteroconchia</taxon>
        <taxon>Euheterodonta</taxon>
        <taxon>Imparidentia</taxon>
        <taxon>Neoheterodontei</taxon>
        <taxon>Myida</taxon>
        <taxon>Dreissenoidea</taxon>
        <taxon>Dreissenidae</taxon>
        <taxon>Dreissena</taxon>
    </lineage>
</organism>
<dbReference type="EMBL" id="JAIWYP010000015">
    <property type="protein sequence ID" value="KAH3702305.1"/>
    <property type="molecule type" value="Genomic_DNA"/>
</dbReference>